<dbReference type="GO" id="GO:0006654">
    <property type="term" value="P:phosphatidic acid biosynthetic process"/>
    <property type="evidence" value="ECO:0007669"/>
    <property type="project" value="TreeGrafter"/>
</dbReference>
<evidence type="ECO:0000313" key="6">
    <source>
        <dbReference type="Proteomes" id="UP000265354"/>
    </source>
</evidence>
<protein>
    <submittedName>
        <fullName evidence="5">1-acyl-sn-glycerol-3-phosphate acyltransferase</fullName>
    </submittedName>
</protein>
<dbReference type="Pfam" id="PF01553">
    <property type="entry name" value="Acyltransferase"/>
    <property type="match status" value="1"/>
</dbReference>
<organism evidence="5 6">
    <name type="scientific">Streptomyces spongiicola</name>
    <dbReference type="NCBI Taxonomy" id="1690221"/>
    <lineage>
        <taxon>Bacteria</taxon>
        <taxon>Bacillati</taxon>
        <taxon>Actinomycetota</taxon>
        <taxon>Actinomycetes</taxon>
        <taxon>Kitasatosporales</taxon>
        <taxon>Streptomycetaceae</taxon>
        <taxon>Streptomyces</taxon>
    </lineage>
</organism>
<feature type="region of interest" description="Disordered" evidence="3">
    <location>
        <begin position="214"/>
        <end position="246"/>
    </location>
</feature>
<feature type="domain" description="Phospholipid/glycerol acyltransferase" evidence="4">
    <location>
        <begin position="30"/>
        <end position="151"/>
    </location>
</feature>
<dbReference type="PANTHER" id="PTHR10434">
    <property type="entry name" value="1-ACYL-SN-GLYCEROL-3-PHOSPHATE ACYLTRANSFERASE"/>
    <property type="match status" value="1"/>
</dbReference>
<evidence type="ECO:0000256" key="3">
    <source>
        <dbReference type="SAM" id="MobiDB-lite"/>
    </source>
</evidence>
<dbReference type="PANTHER" id="PTHR10434:SF11">
    <property type="entry name" value="1-ACYL-SN-GLYCEROL-3-PHOSPHATE ACYLTRANSFERASE"/>
    <property type="match status" value="1"/>
</dbReference>
<dbReference type="RefSeq" id="WP_116426966.1">
    <property type="nucleotide sequence ID" value="NZ_BGZL01000002.1"/>
</dbReference>
<dbReference type="CDD" id="cd07989">
    <property type="entry name" value="LPLAT_AGPAT-like"/>
    <property type="match status" value="1"/>
</dbReference>
<accession>A0A388SX82</accession>
<dbReference type="EMBL" id="BGZL01000002">
    <property type="protein sequence ID" value="GBP99604.1"/>
    <property type="molecule type" value="Genomic_DNA"/>
</dbReference>
<dbReference type="GO" id="GO:0003841">
    <property type="term" value="F:1-acylglycerol-3-phosphate O-acyltransferase activity"/>
    <property type="evidence" value="ECO:0007669"/>
    <property type="project" value="TreeGrafter"/>
</dbReference>
<dbReference type="SMART" id="SM00563">
    <property type="entry name" value="PlsC"/>
    <property type="match status" value="1"/>
</dbReference>
<proteinExistence type="predicted"/>
<evidence type="ECO:0000313" key="5">
    <source>
        <dbReference type="EMBL" id="GBP99604.1"/>
    </source>
</evidence>
<evidence type="ECO:0000256" key="2">
    <source>
        <dbReference type="ARBA" id="ARBA00023315"/>
    </source>
</evidence>
<name>A0A388SX82_9ACTN</name>
<dbReference type="GO" id="GO:0005886">
    <property type="term" value="C:plasma membrane"/>
    <property type="evidence" value="ECO:0007669"/>
    <property type="project" value="TreeGrafter"/>
</dbReference>
<evidence type="ECO:0000259" key="4">
    <source>
        <dbReference type="SMART" id="SM00563"/>
    </source>
</evidence>
<comment type="caution">
    <text evidence="5">The sequence shown here is derived from an EMBL/GenBank/DDBJ whole genome shotgun (WGS) entry which is preliminary data.</text>
</comment>
<dbReference type="Proteomes" id="UP000265354">
    <property type="component" value="Unassembled WGS sequence"/>
</dbReference>
<keyword evidence="2 5" id="KW-0012">Acyltransferase</keyword>
<gene>
    <name evidence="5" type="ORF">SSP531S_09990</name>
</gene>
<dbReference type="AlphaFoldDB" id="A0A388SX82"/>
<keyword evidence="1 5" id="KW-0808">Transferase</keyword>
<reference evidence="5 6" key="1">
    <citation type="submission" date="2018-07" db="EMBL/GenBank/DDBJ databases">
        <title>Whole Genome Shotgun Sequence of Streptomyces spongiicola strain 531S.</title>
        <authorList>
            <person name="Dohra H."/>
            <person name="Kodani S."/>
        </authorList>
    </citation>
    <scope>NUCLEOTIDE SEQUENCE [LARGE SCALE GENOMIC DNA]</scope>
    <source>
        <strain evidence="5 6">531S</strain>
    </source>
</reference>
<dbReference type="InterPro" id="IPR002123">
    <property type="entry name" value="Plipid/glycerol_acylTrfase"/>
</dbReference>
<sequence length="246" mass="25310">MLSRLAEVLVPAAGRLTVTTDTRAALVPGSIVAANHTSLADPAVVLAALHRLGAEPVVMAAAGLWRVPLLRRALAGGGHIPVHRYDRRAARCLDLAEAALGEGRLVLLYGEGGLPPRTDVAESPPLAFRSGLARLAERTGAPVVPVGQAGARRLASGSAVKQVAGLTTAPLRRPALHVHVGAPVLLSGDLPARTAQARAAVTAAWRTAAACLGEWPASRPRRPAPPQHGPRRSPGSDAPGGLARLR</sequence>
<evidence type="ECO:0000256" key="1">
    <source>
        <dbReference type="ARBA" id="ARBA00022679"/>
    </source>
</evidence>
<dbReference type="SUPFAM" id="SSF69593">
    <property type="entry name" value="Glycerol-3-phosphate (1)-acyltransferase"/>
    <property type="match status" value="1"/>
</dbReference>